<dbReference type="EMBL" id="JASBWR010000132">
    <property type="protein sequence ID" value="KAJ9092707.1"/>
    <property type="molecule type" value="Genomic_DNA"/>
</dbReference>
<evidence type="ECO:0000313" key="2">
    <source>
        <dbReference type="Proteomes" id="UP001241377"/>
    </source>
</evidence>
<name>A0ACC2V0E1_9TREE</name>
<organism evidence="1 2">
    <name type="scientific">Naganishia cerealis</name>
    <dbReference type="NCBI Taxonomy" id="610337"/>
    <lineage>
        <taxon>Eukaryota</taxon>
        <taxon>Fungi</taxon>
        <taxon>Dikarya</taxon>
        <taxon>Basidiomycota</taxon>
        <taxon>Agaricomycotina</taxon>
        <taxon>Tremellomycetes</taxon>
        <taxon>Filobasidiales</taxon>
        <taxon>Filobasidiaceae</taxon>
        <taxon>Naganishia</taxon>
    </lineage>
</organism>
<dbReference type="Proteomes" id="UP001241377">
    <property type="component" value="Unassembled WGS sequence"/>
</dbReference>
<protein>
    <submittedName>
        <fullName evidence="1">Uncharacterized protein</fullName>
    </submittedName>
</protein>
<comment type="caution">
    <text evidence="1">The sequence shown here is derived from an EMBL/GenBank/DDBJ whole genome shotgun (WGS) entry which is preliminary data.</text>
</comment>
<accession>A0ACC2V0E1</accession>
<reference evidence="1" key="1">
    <citation type="submission" date="2023-04" db="EMBL/GenBank/DDBJ databases">
        <title>Draft Genome sequencing of Naganishia species isolated from polar environments using Oxford Nanopore Technology.</title>
        <authorList>
            <person name="Leo P."/>
            <person name="Venkateswaran K."/>
        </authorList>
    </citation>
    <scope>NUCLEOTIDE SEQUENCE</scope>
    <source>
        <strain evidence="1">MNA-CCFEE 5261</strain>
    </source>
</reference>
<proteinExistence type="predicted"/>
<evidence type="ECO:0000313" key="1">
    <source>
        <dbReference type="EMBL" id="KAJ9092707.1"/>
    </source>
</evidence>
<sequence length="649" mass="67387">MADLQQAQRPAIVERQSSGGVSFQTAFEGEAGEEGAAFQLGPPVQTTQETPPPPIPAPAESVAVAASPAPAHRGQGRARAGSATVGAVTRVQDPAPAGGRRSSIVEASGAGLKAWWNSFTGGGGVGEEEGEGEGEGDGAGLRRVGSRSKETNAVFGEKLETSLLYAAVPISTAKHDASGAAGVGAGGEPSAAAGATTGSGSGGGGGIGSHLKETATEVEGTFRVSGSAKRMKDLQAIFDSPPKTPPPHFQSAQYGKDLDWKTTQYTTHDVATILRRYLTQMPEPIIPHELYYDFRNAMADGTYTEDEQIAIYKDLILKMPKPNQYLLLYVLDMLSVFARRSDVNLMTAGNLATIFQPGIIAHPDHEMLPSEHALSQRVLEFLINKQDHFLIGMELEPVRSRSTGFSSYVSPVSPALPTKQPLSANNPTTTTSLAPPSTPGNAGSTTHHTKRRRGSSFNKPGQASSSAPGHATPLQQPPQRPPSPQRADSSIMPASDSDDEAPAGGWYVKTGDPTSLLRNRNAAAAAAAAAAGNTGGGATRIGRSSSVGGTGLISHLANRRQSKVAGTSGLGGGAAMSASASAAASGMGDPLVHPQVTVVENTDIAALPARGLFRRRTAPSRRNKEDEVMIRKRAERAVRDLGKTSAEAP</sequence>
<keyword evidence="2" id="KW-1185">Reference proteome</keyword>
<gene>
    <name evidence="1" type="ORF">QFC19_008632</name>
</gene>